<sequence length="131" mass="15135">VLREGLIENVKKHQENNKYFLVLTLRCRRNRKGPCKTILNLKQISRLGLRIYSSYQRIPRILGGMGIVILSTRIGPNLLSSCCSLVLFPKHRVRHLFINKIKYFDSMTNFSEKHGHACKRGALPTELCLSR</sequence>
<name>A0AAW0KXH4_QUESU</name>
<dbReference type="GO" id="GO:0003735">
    <property type="term" value="F:structural constituent of ribosome"/>
    <property type="evidence" value="ECO:0007669"/>
    <property type="project" value="InterPro"/>
</dbReference>
<evidence type="ECO:0000256" key="3">
    <source>
        <dbReference type="ARBA" id="ARBA00023274"/>
    </source>
</evidence>
<comment type="caution">
    <text evidence="4">The sequence shown here is derived from an EMBL/GenBank/DDBJ whole genome shotgun (WGS) entry which is preliminary data.</text>
</comment>
<dbReference type="SUPFAM" id="SSF56047">
    <property type="entry name" value="Ribosomal protein S8"/>
    <property type="match status" value="1"/>
</dbReference>
<dbReference type="AlphaFoldDB" id="A0AAW0KXH4"/>
<evidence type="ECO:0000256" key="2">
    <source>
        <dbReference type="ARBA" id="ARBA00022980"/>
    </source>
</evidence>
<reference evidence="4 5" key="1">
    <citation type="journal article" date="2018" name="Sci. Data">
        <title>The draft genome sequence of cork oak.</title>
        <authorList>
            <person name="Ramos A.M."/>
            <person name="Usie A."/>
            <person name="Barbosa P."/>
            <person name="Barros P.M."/>
            <person name="Capote T."/>
            <person name="Chaves I."/>
            <person name="Simoes F."/>
            <person name="Abreu I."/>
            <person name="Carrasquinho I."/>
            <person name="Faro C."/>
            <person name="Guimaraes J.B."/>
            <person name="Mendonca D."/>
            <person name="Nobrega F."/>
            <person name="Rodrigues L."/>
            <person name="Saibo N.J.M."/>
            <person name="Varela M.C."/>
            <person name="Egas C."/>
            <person name="Matos J."/>
            <person name="Miguel C.M."/>
            <person name="Oliveira M.M."/>
            <person name="Ricardo C.P."/>
            <person name="Goncalves S."/>
        </authorList>
    </citation>
    <scope>NUCLEOTIDE SEQUENCE [LARGE SCALE GENOMIC DNA]</scope>
    <source>
        <strain evidence="5">cv. HL8</strain>
    </source>
</reference>
<keyword evidence="2 4" id="KW-0689">Ribosomal protein</keyword>
<evidence type="ECO:0000313" key="4">
    <source>
        <dbReference type="EMBL" id="KAK7844082.1"/>
    </source>
</evidence>
<dbReference type="Gene3D" id="3.30.1490.10">
    <property type="match status" value="1"/>
</dbReference>
<dbReference type="Pfam" id="PF00410">
    <property type="entry name" value="Ribosomal_S8"/>
    <property type="match status" value="1"/>
</dbReference>
<dbReference type="InterPro" id="IPR000630">
    <property type="entry name" value="Ribosomal_uS8"/>
</dbReference>
<dbReference type="GO" id="GO:1990904">
    <property type="term" value="C:ribonucleoprotein complex"/>
    <property type="evidence" value="ECO:0007669"/>
    <property type="project" value="UniProtKB-KW"/>
</dbReference>
<evidence type="ECO:0000256" key="1">
    <source>
        <dbReference type="ARBA" id="ARBA00006471"/>
    </source>
</evidence>
<feature type="non-terminal residue" evidence="4">
    <location>
        <position position="1"/>
    </location>
</feature>
<organism evidence="4 5">
    <name type="scientific">Quercus suber</name>
    <name type="common">Cork oak</name>
    <dbReference type="NCBI Taxonomy" id="58331"/>
    <lineage>
        <taxon>Eukaryota</taxon>
        <taxon>Viridiplantae</taxon>
        <taxon>Streptophyta</taxon>
        <taxon>Embryophyta</taxon>
        <taxon>Tracheophyta</taxon>
        <taxon>Spermatophyta</taxon>
        <taxon>Magnoliopsida</taxon>
        <taxon>eudicotyledons</taxon>
        <taxon>Gunneridae</taxon>
        <taxon>Pentapetalae</taxon>
        <taxon>rosids</taxon>
        <taxon>fabids</taxon>
        <taxon>Fagales</taxon>
        <taxon>Fagaceae</taxon>
        <taxon>Quercus</taxon>
    </lineage>
</organism>
<comment type="similarity">
    <text evidence="1">Belongs to the universal ribosomal protein uS8 family.</text>
</comment>
<dbReference type="Proteomes" id="UP000237347">
    <property type="component" value="Unassembled WGS sequence"/>
</dbReference>
<evidence type="ECO:0000313" key="5">
    <source>
        <dbReference type="Proteomes" id="UP000237347"/>
    </source>
</evidence>
<proteinExistence type="inferred from homology"/>
<keyword evidence="5" id="KW-1185">Reference proteome</keyword>
<protein>
    <submittedName>
        <fullName evidence="4">30s ribosomal protein s8</fullName>
    </submittedName>
</protein>
<accession>A0AAW0KXH4</accession>
<dbReference type="GO" id="GO:0005840">
    <property type="term" value="C:ribosome"/>
    <property type="evidence" value="ECO:0007669"/>
    <property type="project" value="UniProtKB-KW"/>
</dbReference>
<gene>
    <name evidence="4" type="primary">rps8</name>
    <name evidence="4" type="ORF">CFP56_011672</name>
</gene>
<dbReference type="Gene3D" id="3.30.1370.30">
    <property type="match status" value="1"/>
</dbReference>
<keyword evidence="3" id="KW-0687">Ribonucleoprotein</keyword>
<dbReference type="InterPro" id="IPR035987">
    <property type="entry name" value="Ribosomal_uS8_sf"/>
</dbReference>
<dbReference type="GO" id="GO:0006412">
    <property type="term" value="P:translation"/>
    <property type="evidence" value="ECO:0007669"/>
    <property type="project" value="InterPro"/>
</dbReference>
<dbReference type="EMBL" id="PKMF04000192">
    <property type="protein sequence ID" value="KAK7844082.1"/>
    <property type="molecule type" value="Genomic_DNA"/>
</dbReference>